<evidence type="ECO:0000313" key="7">
    <source>
        <dbReference type="EMBL" id="KIS34870.1"/>
    </source>
</evidence>
<reference evidence="7 8" key="1">
    <citation type="submission" date="2014-05" db="EMBL/GenBank/DDBJ databases">
        <title>Methylome analysis of the phasevarions of Haemophilus influenzae.</title>
        <authorList>
            <person name="Atack J.M."/>
            <person name="Fox K.L."/>
            <person name="Power P.M."/>
            <person name="Clark T."/>
            <person name="Jurcisek J."/>
            <person name="Korlach J."/>
            <person name="Bakaletz L.O."/>
            <person name="Jennings M.P."/>
        </authorList>
    </citation>
    <scope>NUCLEOTIDE SEQUENCE [LARGE SCALE GENOMIC DNA]</scope>
    <source>
        <strain evidence="7 8">1209</strain>
    </source>
</reference>
<feature type="active site" description="Proton acceptor" evidence="4">
    <location>
        <position position="260"/>
    </location>
</feature>
<evidence type="ECO:0000259" key="6">
    <source>
        <dbReference type="SMART" id="SM00922"/>
    </source>
</evidence>
<comment type="catalytic activity">
    <reaction evidence="4">
        <text>(1R,6R)-6-hydroxy-2-succinyl-cyclohexa-2,4-diene-1-carboxylate = 2-succinylbenzoate + H2O</text>
        <dbReference type="Rhea" id="RHEA:10196"/>
        <dbReference type="ChEBI" id="CHEBI:15377"/>
        <dbReference type="ChEBI" id="CHEBI:18325"/>
        <dbReference type="ChEBI" id="CHEBI:58689"/>
        <dbReference type="EC" id="4.2.1.113"/>
    </reaction>
</comment>
<dbReference type="SFLD" id="SFLDS00001">
    <property type="entry name" value="Enolase"/>
    <property type="match status" value="1"/>
</dbReference>
<dbReference type="InterPro" id="IPR036849">
    <property type="entry name" value="Enolase-like_C_sf"/>
</dbReference>
<dbReference type="SFLD" id="SFLDF00009">
    <property type="entry name" value="o-succinylbenzoate_synthase"/>
    <property type="match status" value="1"/>
</dbReference>
<dbReference type="PATRIC" id="fig|727.582.peg.419"/>
<sequence>MRLKIFVNFDRTFVLGASMAEKSFNLYRYSIPVDSQLILRDRFLKRREGLIVRVSCSRDGWGEIAPLPGFSEETLDQAQEQAIEWLTTWCNASCDAPRVPLDGTYPSVAFGISCAMDEMKGYLQAEGNYHIAPLCYGDPDELYAKLASMEGEKVAKMKVGIYEANRDGLIADMFLEAIPDLQLRLDANRHWSLEKALQFAAQVKLQHRKRIQFLEEPCKTQELSREFAAQTDIAIAWDESVREPNFCLEKEPHLSAVVIKPTLIGSIQRCTELINQAHSLGLKAVISSSIESSLGLSQLARIAQQYTPNVTPGLDTLDLMEYQVLRAWPSSDLPIVDLESEFITKII</sequence>
<keyword evidence="3 4" id="KW-0456">Lyase</keyword>
<dbReference type="InterPro" id="IPR013342">
    <property type="entry name" value="Mandelate_racemase_C"/>
</dbReference>
<comment type="pathway">
    <text evidence="4">Quinol/quinone metabolism; 1,4-dihydroxy-2-naphthoate biosynthesis; 1,4-dihydroxy-2-naphthoate from chorismate: step 4/7.</text>
</comment>
<evidence type="ECO:0000313" key="8">
    <source>
        <dbReference type="Proteomes" id="UP000050700"/>
    </source>
</evidence>
<dbReference type="InterPro" id="IPR010196">
    <property type="entry name" value="OSB_synthase_MenC1"/>
</dbReference>
<dbReference type="HAMAP" id="MF_00470">
    <property type="entry name" value="MenC_1"/>
    <property type="match status" value="1"/>
</dbReference>
<dbReference type="PANTHER" id="PTHR48073:SF2">
    <property type="entry name" value="O-SUCCINYLBENZOATE SYNTHASE"/>
    <property type="match status" value="1"/>
</dbReference>
<name>A0A158SVH6_HAEIF</name>
<evidence type="ECO:0000256" key="1">
    <source>
        <dbReference type="ARBA" id="ARBA00022723"/>
    </source>
</evidence>
<protein>
    <recommendedName>
        <fullName evidence="4 5">o-succinylbenzoate synthase</fullName>
        <shortName evidence="4">OSB synthase</shortName>
        <shortName evidence="4">OSBS</shortName>
        <ecNumber evidence="4 5">4.2.1.113</ecNumber>
    </recommendedName>
    <alternativeName>
        <fullName evidence="4">4-(2'-carboxyphenyl)-4-oxybutyric acid synthase</fullName>
    </alternativeName>
    <alternativeName>
        <fullName evidence="4">o-succinylbenzoic acid synthase</fullName>
    </alternativeName>
</protein>
<comment type="function">
    <text evidence="4">Converts 2-succinyl-6-hydroxy-2,4-cyclohexadiene-1-carboxylate (SHCHC) to 2-succinylbenzoate (OSB).</text>
</comment>
<dbReference type="InterPro" id="IPR029017">
    <property type="entry name" value="Enolase-like_N"/>
</dbReference>
<evidence type="ECO:0000256" key="5">
    <source>
        <dbReference type="NCBIfam" id="TIGR01927"/>
    </source>
</evidence>
<accession>A0A158SVH6</accession>
<dbReference type="NCBIfam" id="TIGR01927">
    <property type="entry name" value="menC_gam_Gplu"/>
    <property type="match status" value="1"/>
</dbReference>
<evidence type="ECO:0000256" key="2">
    <source>
        <dbReference type="ARBA" id="ARBA00022842"/>
    </source>
</evidence>
<dbReference type="EMBL" id="JMQP01000002">
    <property type="protein sequence ID" value="KIS34870.1"/>
    <property type="molecule type" value="Genomic_DNA"/>
</dbReference>
<dbReference type="GO" id="GO:0000287">
    <property type="term" value="F:magnesium ion binding"/>
    <property type="evidence" value="ECO:0007669"/>
    <property type="project" value="UniProtKB-UniRule"/>
</dbReference>
<dbReference type="SMART" id="SM00922">
    <property type="entry name" value="MR_MLE"/>
    <property type="match status" value="1"/>
</dbReference>
<feature type="binding site" evidence="4">
    <location>
        <position position="238"/>
    </location>
    <ligand>
        <name>Mg(2+)</name>
        <dbReference type="ChEBI" id="CHEBI:18420"/>
    </ligand>
</feature>
<dbReference type="EC" id="4.2.1.113" evidence="4 5"/>
<dbReference type="GO" id="GO:0009234">
    <property type="term" value="P:menaquinone biosynthetic process"/>
    <property type="evidence" value="ECO:0007669"/>
    <property type="project" value="UniProtKB-UniRule"/>
</dbReference>
<dbReference type="UniPathway" id="UPA00079"/>
<dbReference type="SUPFAM" id="SSF51604">
    <property type="entry name" value="Enolase C-terminal domain-like"/>
    <property type="match status" value="1"/>
</dbReference>
<keyword evidence="4" id="KW-0474">Menaquinone biosynthesis</keyword>
<organism evidence="7 8">
    <name type="scientific">Haemophilus influenzae</name>
    <dbReference type="NCBI Taxonomy" id="727"/>
    <lineage>
        <taxon>Bacteria</taxon>
        <taxon>Pseudomonadati</taxon>
        <taxon>Pseudomonadota</taxon>
        <taxon>Gammaproteobacteria</taxon>
        <taxon>Pasteurellales</taxon>
        <taxon>Pasteurellaceae</taxon>
        <taxon>Haemophilus</taxon>
    </lineage>
</organism>
<dbReference type="Proteomes" id="UP000050700">
    <property type="component" value="Unassembled WGS sequence"/>
</dbReference>
<keyword evidence="1 4" id="KW-0479">Metal-binding</keyword>
<feature type="binding site" evidence="4">
    <location>
        <position position="186"/>
    </location>
    <ligand>
        <name>Mg(2+)</name>
        <dbReference type="ChEBI" id="CHEBI:18420"/>
    </ligand>
</feature>
<feature type="domain" description="Mandelate racemase/muconate lactonizing enzyme C-terminal" evidence="6">
    <location>
        <begin position="139"/>
        <end position="234"/>
    </location>
</feature>
<evidence type="ECO:0000256" key="4">
    <source>
        <dbReference type="HAMAP-Rule" id="MF_00470"/>
    </source>
</evidence>
<dbReference type="PANTHER" id="PTHR48073">
    <property type="entry name" value="O-SUCCINYLBENZOATE SYNTHASE-RELATED"/>
    <property type="match status" value="1"/>
</dbReference>
<comment type="cofactor">
    <cofactor evidence="4">
        <name>a divalent metal cation</name>
        <dbReference type="ChEBI" id="CHEBI:60240"/>
    </cofactor>
</comment>
<dbReference type="InterPro" id="IPR041338">
    <property type="entry name" value="OSBS_N"/>
</dbReference>
<dbReference type="Pfam" id="PF21508">
    <property type="entry name" value="MenC_N"/>
    <property type="match status" value="1"/>
</dbReference>
<evidence type="ECO:0000256" key="3">
    <source>
        <dbReference type="ARBA" id="ARBA00023239"/>
    </source>
</evidence>
<dbReference type="NCBIfam" id="NF003473">
    <property type="entry name" value="PRK05105.1"/>
    <property type="match status" value="1"/>
</dbReference>
<comment type="caution">
    <text evidence="7">The sequence shown here is derived from an EMBL/GenBank/DDBJ whole genome shotgun (WGS) entry which is preliminary data.</text>
</comment>
<dbReference type="AlphaFoldDB" id="A0A158SVH6"/>
<keyword evidence="2 4" id="KW-0460">Magnesium</keyword>
<dbReference type="Pfam" id="PF13378">
    <property type="entry name" value="MR_MLE_C"/>
    <property type="match status" value="1"/>
</dbReference>
<gene>
    <name evidence="4 7" type="primary">menC</name>
    <name evidence="7" type="ORF">NTHI1209_00473</name>
</gene>
<feature type="binding site" evidence="4">
    <location>
        <position position="215"/>
    </location>
    <ligand>
        <name>Mg(2+)</name>
        <dbReference type="ChEBI" id="CHEBI:18420"/>
    </ligand>
</feature>
<comment type="similarity">
    <text evidence="4">Belongs to the mandelate racemase/muconate lactonizing enzyme family. MenC type 1 subfamily.</text>
</comment>
<dbReference type="CDD" id="cd03320">
    <property type="entry name" value="OSBS"/>
    <property type="match status" value="1"/>
</dbReference>
<dbReference type="SUPFAM" id="SSF54826">
    <property type="entry name" value="Enolase N-terminal domain-like"/>
    <property type="match status" value="1"/>
</dbReference>
<dbReference type="SFLD" id="SFLDG00180">
    <property type="entry name" value="muconate_cycloisomerase"/>
    <property type="match status" value="1"/>
</dbReference>
<dbReference type="UniPathway" id="UPA01057">
    <property type="reaction ID" value="UER00165"/>
</dbReference>
<dbReference type="GO" id="GO:0043748">
    <property type="term" value="F:O-succinylbenzoate synthase activity"/>
    <property type="evidence" value="ECO:0007669"/>
    <property type="project" value="UniProtKB-EC"/>
</dbReference>
<dbReference type="Gene3D" id="3.30.390.10">
    <property type="entry name" value="Enolase-like, N-terminal domain"/>
    <property type="match status" value="1"/>
</dbReference>
<comment type="pathway">
    <text evidence="4">Quinol/quinone metabolism; menaquinone biosynthesis.</text>
</comment>
<feature type="active site" description="Proton donor" evidence="4">
    <location>
        <position position="158"/>
    </location>
</feature>
<dbReference type="InterPro" id="IPR029065">
    <property type="entry name" value="Enolase_C-like"/>
</dbReference>
<proteinExistence type="inferred from homology"/>
<dbReference type="Gene3D" id="3.20.20.120">
    <property type="entry name" value="Enolase-like C-terminal domain"/>
    <property type="match status" value="1"/>
</dbReference>